<dbReference type="InterPro" id="IPR007867">
    <property type="entry name" value="GMC_OxRtase_C"/>
</dbReference>
<evidence type="ECO:0000256" key="2">
    <source>
        <dbReference type="ARBA" id="ARBA00022630"/>
    </source>
</evidence>
<organism evidence="5 6">
    <name type="scientific">Cannabis sativa</name>
    <name type="common">Hemp</name>
    <name type="synonym">Marijuana</name>
    <dbReference type="NCBI Taxonomy" id="3483"/>
    <lineage>
        <taxon>Eukaryota</taxon>
        <taxon>Viridiplantae</taxon>
        <taxon>Streptophyta</taxon>
        <taxon>Embryophyta</taxon>
        <taxon>Tracheophyta</taxon>
        <taxon>Spermatophyta</taxon>
        <taxon>Magnoliopsida</taxon>
        <taxon>eudicotyledons</taxon>
        <taxon>Gunneridae</taxon>
        <taxon>Pentapetalae</taxon>
        <taxon>rosids</taxon>
        <taxon>fabids</taxon>
        <taxon>Rosales</taxon>
        <taxon>Cannabaceae</taxon>
        <taxon>Cannabis</taxon>
    </lineage>
</organism>
<evidence type="ECO:0000313" key="5">
    <source>
        <dbReference type="EMBL" id="KAF4392711.1"/>
    </source>
</evidence>
<dbReference type="Proteomes" id="UP000583929">
    <property type="component" value="Unassembled WGS sequence"/>
</dbReference>
<accession>A0A7J6HCT7</accession>
<comment type="cofactor">
    <cofactor evidence="1">
        <name>FAD</name>
        <dbReference type="ChEBI" id="CHEBI:57692"/>
    </cofactor>
</comment>
<dbReference type="PANTHER" id="PTHR45968">
    <property type="entry name" value="OSJNBA0019K04.7 PROTEIN"/>
    <property type="match status" value="1"/>
</dbReference>
<dbReference type="Pfam" id="PF05199">
    <property type="entry name" value="GMC_oxred_C"/>
    <property type="match status" value="1"/>
</dbReference>
<evidence type="ECO:0000313" key="6">
    <source>
        <dbReference type="Proteomes" id="UP000583929"/>
    </source>
</evidence>
<dbReference type="GO" id="GO:0016614">
    <property type="term" value="F:oxidoreductase activity, acting on CH-OH group of donors"/>
    <property type="evidence" value="ECO:0007669"/>
    <property type="project" value="InterPro"/>
</dbReference>
<evidence type="ECO:0000256" key="3">
    <source>
        <dbReference type="ARBA" id="ARBA00022827"/>
    </source>
</evidence>
<dbReference type="InterPro" id="IPR036188">
    <property type="entry name" value="FAD/NAD-bd_sf"/>
</dbReference>
<evidence type="ECO:0000259" key="4">
    <source>
        <dbReference type="Pfam" id="PF05199"/>
    </source>
</evidence>
<keyword evidence="3" id="KW-0274">FAD</keyword>
<dbReference type="AlphaFoldDB" id="A0A7J6HCT7"/>
<proteinExistence type="predicted"/>
<evidence type="ECO:0000256" key="1">
    <source>
        <dbReference type="ARBA" id="ARBA00001974"/>
    </source>
</evidence>
<keyword evidence="2" id="KW-0285">Flavoprotein</keyword>
<sequence length="175" mass="19898">MGEFCRRTVSTIWHYHGGCLVGKVVDRNFRVIGIDALRVVDGSIFTVSPGLMTVRGVDNLLVCWYEDTQRENEIELTTYPVTLLCQKELVAYFAANLLAIYQSAWNFSPTHILSNGSSSSLMRDRRSLYGQFSLTIKAFPDRRPPFFNISKLQFPADLFLAKLIIGSRTARKLIR</sequence>
<comment type="caution">
    <text evidence="5">The sequence shown here is derived from an EMBL/GenBank/DDBJ whole genome shotgun (WGS) entry which is preliminary data.</text>
</comment>
<gene>
    <name evidence="5" type="ORF">G4B88_029450</name>
</gene>
<protein>
    <recommendedName>
        <fullName evidence="4">Glucose-methanol-choline oxidoreductase C-terminal domain-containing protein</fullName>
    </recommendedName>
</protein>
<keyword evidence="6" id="KW-1185">Reference proteome</keyword>
<dbReference type="EMBL" id="JAATIQ010000051">
    <property type="protein sequence ID" value="KAF4392711.1"/>
    <property type="molecule type" value="Genomic_DNA"/>
</dbReference>
<dbReference type="InterPro" id="IPR051871">
    <property type="entry name" value="GMC_Oxidoreductase-Related"/>
</dbReference>
<dbReference type="Gene3D" id="3.50.50.60">
    <property type="entry name" value="FAD/NAD(P)-binding domain"/>
    <property type="match status" value="1"/>
</dbReference>
<name>A0A7J6HCT7_CANSA</name>
<reference evidence="5 6" key="1">
    <citation type="journal article" date="2020" name="bioRxiv">
        <title>Sequence and annotation of 42 cannabis genomes reveals extensive copy number variation in cannabinoid synthesis and pathogen resistance genes.</title>
        <authorList>
            <person name="Mckernan K.J."/>
            <person name="Helbert Y."/>
            <person name="Kane L.T."/>
            <person name="Ebling H."/>
            <person name="Zhang L."/>
            <person name="Liu B."/>
            <person name="Eaton Z."/>
            <person name="Mclaughlin S."/>
            <person name="Kingan S."/>
            <person name="Baybayan P."/>
            <person name="Concepcion G."/>
            <person name="Jordan M."/>
            <person name="Riva A."/>
            <person name="Barbazuk W."/>
            <person name="Harkins T."/>
        </authorList>
    </citation>
    <scope>NUCLEOTIDE SEQUENCE [LARGE SCALE GENOMIC DNA]</scope>
    <source>
        <strain evidence="6">cv. Jamaican Lion 4</strain>
        <tissue evidence="5">Leaf</tissue>
    </source>
</reference>
<dbReference type="PANTHER" id="PTHR45968:SF2">
    <property type="entry name" value="(R)-MANDELONITRILE LYASE-LIKE"/>
    <property type="match status" value="1"/>
</dbReference>
<feature type="domain" description="Glucose-methanol-choline oxidoreductase C-terminal" evidence="4">
    <location>
        <begin position="3"/>
        <end position="50"/>
    </location>
</feature>